<reference evidence="1 2" key="1">
    <citation type="submission" date="2020-11" db="EMBL/GenBank/DDBJ databases">
        <title>Complete and Circularized Genome Assembly of a human isolate of Vibrio navarrensis biotype pommerensis with MiSeq and MinION Sequence Data.</title>
        <authorList>
            <person name="Schwartz K."/>
            <person name="Borowiak M."/>
            <person name="Deneke C."/>
            <person name="Balau V."/>
            <person name="Metelmann C."/>
            <person name="Strauch E."/>
        </authorList>
    </citation>
    <scope>NUCLEOTIDE SEQUENCE [LARGE SCALE GENOMIC DNA]</scope>
    <source>
        <strain evidence="1 2">20-VB00237</strain>
    </source>
</reference>
<dbReference type="EMBL" id="CP065217">
    <property type="protein sequence ID" value="QPL53587.1"/>
    <property type="molecule type" value="Genomic_DNA"/>
</dbReference>
<gene>
    <name evidence="1" type="ORF">I3X05_16945</name>
</gene>
<sequence>MNNNQFLALPNEIMKNDNPLHYEFFNFKNNIDFKVFLMILSISTMLYKDNGLRKQTFTLNGILSRDTYLPRSKLNFEKLESIINNLNLSPFFKSIIVNKSLLNPTNNTEENEEEATKYALTNSLNKSVELELSDEYLNLINNKNNGFNKIKLEELKSCREAKATKLKVITMMKPKGYLHLNYLLKVLSINCNLNRTDKIRQIKRAFNGINIEFEYKHPKRNKKNEIKPEYYKFHYDTLITEKNNLDDIKF</sequence>
<name>A0AAJ4LU72_9VIBR</name>
<organism evidence="1 2">
    <name type="scientific">Vibrio navarrensis</name>
    <dbReference type="NCBI Taxonomy" id="29495"/>
    <lineage>
        <taxon>Bacteria</taxon>
        <taxon>Pseudomonadati</taxon>
        <taxon>Pseudomonadota</taxon>
        <taxon>Gammaproteobacteria</taxon>
        <taxon>Vibrionales</taxon>
        <taxon>Vibrionaceae</taxon>
        <taxon>Vibrio</taxon>
    </lineage>
</organism>
<accession>A0AAJ4LU72</accession>
<evidence type="ECO:0000313" key="1">
    <source>
        <dbReference type="EMBL" id="QPL53587.1"/>
    </source>
</evidence>
<dbReference type="AlphaFoldDB" id="A0AAJ4LU72"/>
<protein>
    <submittedName>
        <fullName evidence="1">Uncharacterized protein</fullName>
    </submittedName>
</protein>
<dbReference type="Proteomes" id="UP000594435">
    <property type="component" value="Chromosome 1"/>
</dbReference>
<proteinExistence type="predicted"/>
<evidence type="ECO:0000313" key="2">
    <source>
        <dbReference type="Proteomes" id="UP000594435"/>
    </source>
</evidence>
<dbReference type="RefSeq" id="WP_337970866.1">
    <property type="nucleotide sequence ID" value="NZ_CP065217.1"/>
</dbReference>